<dbReference type="Proteomes" id="UP000008743">
    <property type="component" value="Unassembled WGS sequence"/>
</dbReference>
<name>A0A0D2VXM1_CAPO3</name>
<reference evidence="3" key="1">
    <citation type="submission" date="2011-02" db="EMBL/GenBank/DDBJ databases">
        <title>The Genome Sequence of Capsaspora owczarzaki ATCC 30864.</title>
        <authorList>
            <person name="Russ C."/>
            <person name="Cuomo C."/>
            <person name="Burger G."/>
            <person name="Gray M.W."/>
            <person name="Holland P.W.H."/>
            <person name="King N."/>
            <person name="Lang F.B.F."/>
            <person name="Roger A.J."/>
            <person name="Ruiz-Trillo I."/>
            <person name="Young S.K."/>
            <person name="Zeng Q."/>
            <person name="Gargeya S."/>
            <person name="Alvarado L."/>
            <person name="Berlin A."/>
            <person name="Chapman S.B."/>
            <person name="Chen Z."/>
            <person name="Freedman E."/>
            <person name="Gellesch M."/>
            <person name="Goldberg J."/>
            <person name="Griggs A."/>
            <person name="Gujja S."/>
            <person name="Heilman E."/>
            <person name="Heiman D."/>
            <person name="Howarth C."/>
            <person name="Mehta T."/>
            <person name="Neiman D."/>
            <person name="Pearson M."/>
            <person name="Roberts A."/>
            <person name="Saif S."/>
            <person name="Shea T."/>
            <person name="Shenoy N."/>
            <person name="Sisk P."/>
            <person name="Stolte C."/>
            <person name="Sykes S."/>
            <person name="White J."/>
            <person name="Yandava C."/>
            <person name="Haas B."/>
            <person name="Nusbaum C."/>
            <person name="Birren B."/>
        </authorList>
    </citation>
    <scope>NUCLEOTIDE SEQUENCE</scope>
    <source>
        <strain evidence="3">ATCC 30864</strain>
    </source>
</reference>
<proteinExistence type="predicted"/>
<evidence type="ECO:0000313" key="2">
    <source>
        <dbReference type="EMBL" id="KJE96417.1"/>
    </source>
</evidence>
<evidence type="ECO:0000313" key="3">
    <source>
        <dbReference type="Proteomes" id="UP000008743"/>
    </source>
</evidence>
<evidence type="ECO:0000256" key="1">
    <source>
        <dbReference type="SAM" id="Phobius"/>
    </source>
</evidence>
<keyword evidence="1" id="KW-0472">Membrane</keyword>
<accession>A0A0D2VXM1</accession>
<keyword evidence="1" id="KW-1133">Transmembrane helix</keyword>
<protein>
    <submittedName>
        <fullName evidence="2">Uncharacterized protein</fullName>
    </submittedName>
</protein>
<feature type="transmembrane region" description="Helical" evidence="1">
    <location>
        <begin position="108"/>
        <end position="129"/>
    </location>
</feature>
<gene>
    <name evidence="2" type="ORF">CAOG_010016</name>
</gene>
<sequence length="136" mass="14629">MIIMLLSALSLWSFGRCGCGGFAWFADCFFSLFLDFLLFHSLAVSPPVAASLSLCLSLSLPRTCTHTLVPSFLMIVTHKGGGNWRAGLLPGAVVVVVVGESAIRFNTFLFFVVLSRFVLLTSIHSNLALHPPPASS</sequence>
<keyword evidence="1" id="KW-0812">Transmembrane</keyword>
<organism evidence="2 3">
    <name type="scientific">Capsaspora owczarzaki (strain ATCC 30864)</name>
    <dbReference type="NCBI Taxonomy" id="595528"/>
    <lineage>
        <taxon>Eukaryota</taxon>
        <taxon>Filasterea</taxon>
        <taxon>Capsaspora</taxon>
    </lineage>
</organism>
<dbReference type="InParanoid" id="A0A0D2VXM1"/>
<dbReference type="AlphaFoldDB" id="A0A0D2VXM1"/>
<dbReference type="EMBL" id="KE346371">
    <property type="protein sequence ID" value="KJE96417.1"/>
    <property type="molecule type" value="Genomic_DNA"/>
</dbReference>
<keyword evidence="3" id="KW-1185">Reference proteome</keyword>
<feature type="transmembrane region" description="Helical" evidence="1">
    <location>
        <begin position="29"/>
        <end position="52"/>
    </location>
</feature>